<dbReference type="Proteomes" id="UP001060085">
    <property type="component" value="Linkage Group LG04"/>
</dbReference>
<name>A0ACC0B510_CATRO</name>
<dbReference type="EMBL" id="CM044704">
    <property type="protein sequence ID" value="KAI5667741.1"/>
    <property type="molecule type" value="Genomic_DNA"/>
</dbReference>
<reference evidence="2" key="1">
    <citation type="journal article" date="2023" name="Nat. Plants">
        <title>Single-cell RNA sequencing provides a high-resolution roadmap for understanding the multicellular compartmentation of specialized metabolism.</title>
        <authorList>
            <person name="Sun S."/>
            <person name="Shen X."/>
            <person name="Li Y."/>
            <person name="Li Y."/>
            <person name="Wang S."/>
            <person name="Li R."/>
            <person name="Zhang H."/>
            <person name="Shen G."/>
            <person name="Guo B."/>
            <person name="Wei J."/>
            <person name="Xu J."/>
            <person name="St-Pierre B."/>
            <person name="Chen S."/>
            <person name="Sun C."/>
        </authorList>
    </citation>
    <scope>NUCLEOTIDE SEQUENCE [LARGE SCALE GENOMIC DNA]</scope>
</reference>
<gene>
    <name evidence="1" type="ORF">M9H77_17594</name>
</gene>
<keyword evidence="2" id="KW-1185">Reference proteome</keyword>
<organism evidence="1 2">
    <name type="scientific">Catharanthus roseus</name>
    <name type="common">Madagascar periwinkle</name>
    <name type="synonym">Vinca rosea</name>
    <dbReference type="NCBI Taxonomy" id="4058"/>
    <lineage>
        <taxon>Eukaryota</taxon>
        <taxon>Viridiplantae</taxon>
        <taxon>Streptophyta</taxon>
        <taxon>Embryophyta</taxon>
        <taxon>Tracheophyta</taxon>
        <taxon>Spermatophyta</taxon>
        <taxon>Magnoliopsida</taxon>
        <taxon>eudicotyledons</taxon>
        <taxon>Gunneridae</taxon>
        <taxon>Pentapetalae</taxon>
        <taxon>asterids</taxon>
        <taxon>lamiids</taxon>
        <taxon>Gentianales</taxon>
        <taxon>Apocynaceae</taxon>
        <taxon>Rauvolfioideae</taxon>
        <taxon>Vinceae</taxon>
        <taxon>Catharanthinae</taxon>
        <taxon>Catharanthus</taxon>
    </lineage>
</organism>
<evidence type="ECO:0000313" key="2">
    <source>
        <dbReference type="Proteomes" id="UP001060085"/>
    </source>
</evidence>
<accession>A0ACC0B510</accession>
<evidence type="ECO:0000313" key="1">
    <source>
        <dbReference type="EMBL" id="KAI5667741.1"/>
    </source>
</evidence>
<proteinExistence type="predicted"/>
<comment type="caution">
    <text evidence="1">The sequence shown here is derived from an EMBL/GenBank/DDBJ whole genome shotgun (WGS) entry which is preliminary data.</text>
</comment>
<sequence length="189" mass="21631">MKHGMKITCMEIIEIILMLGKHTMVATMKEDTPKVAFKDHSKPKVEEKGRLITNPMRCFKCNGVGHTAINCPAKRTLVFGEDLNGWIEKSDDDCQERNEANGMVTYMEKALKDKLEEFEDKTKTSKSFPICSISKDHSREQFEEFLFLYSINPRSSSLCSWGFEVLVSSRCLSFWPSNSSNLSFKSFSM</sequence>
<protein>
    <submittedName>
        <fullName evidence="1">Uncharacterized protein</fullName>
    </submittedName>
</protein>